<sequence>MLDDWLRNIRRFFVLPPTLFNHAPFELVQCELFHVLELFRFARKYLQPLVDFAAQSRRRTVSFALDLATDRLAQIVQLDRLLPAGHDAGVRLLQRREDRHDAVLVDGQRTLHHRELLPQEGHLVLEVVLLLALVLGVLDGADQLLQFLPEAFAMILIACLRQLQHPVPIVLLDPGQPPQRFPQRRQIRIVLLPAHHPRRTLLPYLFNDSLTWRIFGFFFLRLWWHRCPHRGLRHRIVDQHPLDQRVRLFGGWWNWFVNCHDVASFAVYGYYDFVIRVRNDVVDDGFGECGRRRGRYQSGERDGGGVLDDESLLALFFELGHSGEESFVLELGRFREVTDGRGCDWRGGGGDGGWRRYGLSGRRRSWTCG</sequence>
<dbReference type="EMBL" id="HBUE01161488">
    <property type="protein sequence ID" value="CAG6510351.1"/>
    <property type="molecule type" value="Transcribed_RNA"/>
</dbReference>
<name>A0A8D8IUW9_CULPI</name>
<organism evidence="1">
    <name type="scientific">Culex pipiens</name>
    <name type="common">House mosquito</name>
    <dbReference type="NCBI Taxonomy" id="7175"/>
    <lineage>
        <taxon>Eukaryota</taxon>
        <taxon>Metazoa</taxon>
        <taxon>Ecdysozoa</taxon>
        <taxon>Arthropoda</taxon>
        <taxon>Hexapoda</taxon>
        <taxon>Insecta</taxon>
        <taxon>Pterygota</taxon>
        <taxon>Neoptera</taxon>
        <taxon>Endopterygota</taxon>
        <taxon>Diptera</taxon>
        <taxon>Nematocera</taxon>
        <taxon>Culicoidea</taxon>
        <taxon>Culicidae</taxon>
        <taxon>Culicinae</taxon>
        <taxon>Culicini</taxon>
        <taxon>Culex</taxon>
        <taxon>Culex</taxon>
    </lineage>
</organism>
<dbReference type="AlphaFoldDB" id="A0A8D8IUW9"/>
<protein>
    <submittedName>
        <fullName evidence="1">(northern house mosquito) hypothetical protein</fullName>
    </submittedName>
</protein>
<dbReference type="EMBL" id="HBUE01266679">
    <property type="protein sequence ID" value="CAG6561755.1"/>
    <property type="molecule type" value="Transcribed_RNA"/>
</dbReference>
<evidence type="ECO:0000313" key="1">
    <source>
        <dbReference type="EMBL" id="CAG6561755.1"/>
    </source>
</evidence>
<accession>A0A8D8IUW9</accession>
<reference evidence="1" key="1">
    <citation type="submission" date="2021-05" db="EMBL/GenBank/DDBJ databases">
        <authorList>
            <person name="Alioto T."/>
            <person name="Alioto T."/>
            <person name="Gomez Garrido J."/>
        </authorList>
    </citation>
    <scope>NUCLEOTIDE SEQUENCE</scope>
</reference>
<proteinExistence type="predicted"/>